<evidence type="ECO:0000256" key="5">
    <source>
        <dbReference type="ARBA" id="ARBA00023136"/>
    </source>
</evidence>
<comment type="subcellular location">
    <subcellularLocation>
        <location evidence="1">Membrane</location>
        <topology evidence="1">Multi-pass membrane protein</topology>
    </subcellularLocation>
</comment>
<feature type="region of interest" description="Disordered" evidence="6">
    <location>
        <begin position="359"/>
        <end position="381"/>
    </location>
</feature>
<dbReference type="PANTHER" id="PTHR21716:SF62">
    <property type="entry name" value="TRANSPORT PROTEIN YDBI-RELATED"/>
    <property type="match status" value="1"/>
</dbReference>
<dbReference type="EMBL" id="JAFIRA010000068">
    <property type="protein sequence ID" value="MCJ2544468.1"/>
    <property type="molecule type" value="Genomic_DNA"/>
</dbReference>
<evidence type="ECO:0000256" key="3">
    <source>
        <dbReference type="ARBA" id="ARBA00022692"/>
    </source>
</evidence>
<dbReference type="PANTHER" id="PTHR21716">
    <property type="entry name" value="TRANSMEMBRANE PROTEIN"/>
    <property type="match status" value="1"/>
</dbReference>
<dbReference type="RefSeq" id="WP_244353062.1">
    <property type="nucleotide sequence ID" value="NZ_JAFIRA010000068.1"/>
</dbReference>
<keyword evidence="9" id="KW-1185">Reference proteome</keyword>
<organism evidence="8 9">
    <name type="scientific">Thermostichus vulcanus str. 'Rupite'</name>
    <dbReference type="NCBI Taxonomy" id="2813851"/>
    <lineage>
        <taxon>Bacteria</taxon>
        <taxon>Bacillati</taxon>
        <taxon>Cyanobacteriota</taxon>
        <taxon>Cyanophyceae</taxon>
        <taxon>Thermostichales</taxon>
        <taxon>Thermostichaceae</taxon>
        <taxon>Thermostichus</taxon>
    </lineage>
</organism>
<feature type="compositionally biased region" description="Basic and acidic residues" evidence="6">
    <location>
        <begin position="366"/>
        <end position="381"/>
    </location>
</feature>
<feature type="transmembrane region" description="Helical" evidence="7">
    <location>
        <begin position="59"/>
        <end position="80"/>
    </location>
</feature>
<keyword evidence="5 7" id="KW-0472">Membrane</keyword>
<dbReference type="Pfam" id="PF01594">
    <property type="entry name" value="AI-2E_transport"/>
    <property type="match status" value="1"/>
</dbReference>
<feature type="transmembrane region" description="Helical" evidence="7">
    <location>
        <begin position="295"/>
        <end position="325"/>
    </location>
</feature>
<evidence type="ECO:0000256" key="2">
    <source>
        <dbReference type="ARBA" id="ARBA00009773"/>
    </source>
</evidence>
<protein>
    <submittedName>
        <fullName evidence="8">AI-2E family transporter</fullName>
    </submittedName>
</protein>
<keyword evidence="4 7" id="KW-1133">Transmembrane helix</keyword>
<feature type="transmembrane region" description="Helical" evidence="7">
    <location>
        <begin position="144"/>
        <end position="166"/>
    </location>
</feature>
<proteinExistence type="inferred from homology"/>
<feature type="transmembrane region" description="Helical" evidence="7">
    <location>
        <begin position="248"/>
        <end position="275"/>
    </location>
</feature>
<accession>A0ABT0CFC0</accession>
<evidence type="ECO:0000256" key="7">
    <source>
        <dbReference type="SAM" id="Phobius"/>
    </source>
</evidence>
<evidence type="ECO:0000256" key="4">
    <source>
        <dbReference type="ARBA" id="ARBA00022989"/>
    </source>
</evidence>
<comment type="similarity">
    <text evidence="2">Belongs to the autoinducer-2 exporter (AI-2E) (TC 2.A.86) family.</text>
</comment>
<feature type="transmembrane region" description="Helical" evidence="7">
    <location>
        <begin position="196"/>
        <end position="215"/>
    </location>
</feature>
<keyword evidence="3 7" id="KW-0812">Transmembrane</keyword>
<feature type="transmembrane region" description="Helical" evidence="7">
    <location>
        <begin position="6"/>
        <end position="39"/>
    </location>
</feature>
<sequence>MTFAQWLGLGALLGLLVLLWQIRQIALLVFGAIVLAVALDTLAQIPQRYGFRRGPSIAITGLTVLVGTILVGLIVVPPLADQLGRLFTDVVPDGIFQAQRLIENFILSLPTDIELPTLRELANSLVPQATELVRQARDFFSQSFTAFFATLINLLFVIILTILLLVDPQAYNRAFVSVFPAFYRPRIRYILKRCELALRGWLMGIMLTSTLVMLLSGIGLWILGVPLILANAVLAGVFNFIPNIGPTLSVVAPMLVALTDAPWKSLAVLGLYILIQQLESSVFTPIVMSRQVSLLPALTLVAQITSAFFFGVLGLFLAVPLAAIVQVWIQEVLIRDVLDPWQGSRTGALLMLDSGLDGPDSLQASEESHPELQPESSAHEV</sequence>
<name>A0ABT0CFC0_THEVL</name>
<evidence type="ECO:0000256" key="6">
    <source>
        <dbReference type="SAM" id="MobiDB-lite"/>
    </source>
</evidence>
<gene>
    <name evidence="8" type="ORF">JX360_16405</name>
</gene>
<evidence type="ECO:0000313" key="9">
    <source>
        <dbReference type="Proteomes" id="UP000830835"/>
    </source>
</evidence>
<dbReference type="InterPro" id="IPR002549">
    <property type="entry name" value="AI-2E-like"/>
</dbReference>
<dbReference type="Proteomes" id="UP000830835">
    <property type="component" value="Unassembled WGS sequence"/>
</dbReference>
<evidence type="ECO:0000313" key="8">
    <source>
        <dbReference type="EMBL" id="MCJ2544468.1"/>
    </source>
</evidence>
<comment type="caution">
    <text evidence="8">The sequence shown here is derived from an EMBL/GenBank/DDBJ whole genome shotgun (WGS) entry which is preliminary data.</text>
</comment>
<evidence type="ECO:0000256" key="1">
    <source>
        <dbReference type="ARBA" id="ARBA00004141"/>
    </source>
</evidence>
<reference evidence="8" key="1">
    <citation type="submission" date="2021-02" db="EMBL/GenBank/DDBJ databases">
        <title>The CRISPR/cas machinery reduction and long-range gene transfer in the hot spring cyanobacterium Synechococcus.</title>
        <authorList>
            <person name="Dvorak P."/>
            <person name="Jahodarova E."/>
            <person name="Hasler P."/>
            <person name="Poulickova A."/>
        </authorList>
    </citation>
    <scope>NUCLEOTIDE SEQUENCE</scope>
    <source>
        <strain evidence="8">Rupite</strain>
    </source>
</reference>